<dbReference type="Proteomes" id="UP001500190">
    <property type="component" value="Unassembled WGS sequence"/>
</dbReference>
<evidence type="ECO:0000313" key="4">
    <source>
        <dbReference type="Proteomes" id="UP001500190"/>
    </source>
</evidence>
<evidence type="ECO:0000256" key="1">
    <source>
        <dbReference type="ARBA" id="ARBA00008812"/>
    </source>
</evidence>
<accession>A0ABN2D745</accession>
<sequence>MPEYVLDQQRSRIGFVAAHRIGGRVHGGFDTFEGAIDPAGGWVTVQLDSVDTGNARRDDQLRKDFFGTATHPEMTFVTTEITPRGADRYDVTGDLTLRGTSHPLTVPFLLTQTAGEAHLTATVKLNRHTWQANWNAFTTALVHPQVLVELDVTATSG</sequence>
<protein>
    <submittedName>
        <fullName evidence="3">YceI family protein</fullName>
    </submittedName>
</protein>
<dbReference type="PANTHER" id="PTHR34406">
    <property type="entry name" value="PROTEIN YCEI"/>
    <property type="match status" value="1"/>
</dbReference>
<dbReference type="InterPro" id="IPR007372">
    <property type="entry name" value="Lipid/polyisoprenoid-bd_YceI"/>
</dbReference>
<evidence type="ECO:0000313" key="3">
    <source>
        <dbReference type="EMBL" id="GAA1571756.1"/>
    </source>
</evidence>
<dbReference type="EMBL" id="BAAAND010000002">
    <property type="protein sequence ID" value="GAA1571756.1"/>
    <property type="molecule type" value="Genomic_DNA"/>
</dbReference>
<proteinExistence type="inferred from homology"/>
<comment type="similarity">
    <text evidence="1">Belongs to the UPF0312 family.</text>
</comment>
<organism evidence="3 4">
    <name type="scientific">Kribbella karoonensis</name>
    <dbReference type="NCBI Taxonomy" id="324851"/>
    <lineage>
        <taxon>Bacteria</taxon>
        <taxon>Bacillati</taxon>
        <taxon>Actinomycetota</taxon>
        <taxon>Actinomycetes</taxon>
        <taxon>Propionibacteriales</taxon>
        <taxon>Kribbellaceae</taxon>
        <taxon>Kribbella</taxon>
    </lineage>
</organism>
<gene>
    <name evidence="3" type="ORF">GCM10009742_13030</name>
</gene>
<dbReference type="PANTHER" id="PTHR34406:SF1">
    <property type="entry name" value="PROTEIN YCEI"/>
    <property type="match status" value="1"/>
</dbReference>
<reference evidence="3 4" key="1">
    <citation type="journal article" date="2019" name="Int. J. Syst. Evol. Microbiol.">
        <title>The Global Catalogue of Microorganisms (GCM) 10K type strain sequencing project: providing services to taxonomists for standard genome sequencing and annotation.</title>
        <authorList>
            <consortium name="The Broad Institute Genomics Platform"/>
            <consortium name="The Broad Institute Genome Sequencing Center for Infectious Disease"/>
            <person name="Wu L."/>
            <person name="Ma J."/>
        </authorList>
    </citation>
    <scope>NUCLEOTIDE SEQUENCE [LARGE SCALE GENOMIC DNA]</scope>
    <source>
        <strain evidence="3 4">JCM 14304</strain>
    </source>
</reference>
<dbReference type="Gene3D" id="2.40.128.110">
    <property type="entry name" value="Lipid/polyisoprenoid-binding, YceI-like"/>
    <property type="match status" value="1"/>
</dbReference>
<dbReference type="RefSeq" id="WP_344188484.1">
    <property type="nucleotide sequence ID" value="NZ_BAAAND010000002.1"/>
</dbReference>
<name>A0ABN2D745_9ACTN</name>
<dbReference type="SUPFAM" id="SSF101874">
    <property type="entry name" value="YceI-like"/>
    <property type="match status" value="1"/>
</dbReference>
<keyword evidence="4" id="KW-1185">Reference proteome</keyword>
<feature type="domain" description="Lipid/polyisoprenoid-binding YceI-like" evidence="2">
    <location>
        <begin position="3"/>
        <end position="155"/>
    </location>
</feature>
<dbReference type="Pfam" id="PF04264">
    <property type="entry name" value="YceI"/>
    <property type="match status" value="1"/>
</dbReference>
<dbReference type="InterPro" id="IPR036761">
    <property type="entry name" value="TTHA0802/YceI-like_sf"/>
</dbReference>
<evidence type="ECO:0000259" key="2">
    <source>
        <dbReference type="SMART" id="SM00867"/>
    </source>
</evidence>
<comment type="caution">
    <text evidence="3">The sequence shown here is derived from an EMBL/GenBank/DDBJ whole genome shotgun (WGS) entry which is preliminary data.</text>
</comment>
<dbReference type="SMART" id="SM00867">
    <property type="entry name" value="YceI"/>
    <property type="match status" value="1"/>
</dbReference>